<dbReference type="Gene3D" id="3.40.50.150">
    <property type="entry name" value="Vaccinia Virus protein VP39"/>
    <property type="match status" value="1"/>
</dbReference>
<gene>
    <name evidence="7 10" type="primary">rsmA</name>
    <name evidence="7" type="synonym">ksgA</name>
    <name evidence="10" type="ORF">GMD11_11005</name>
    <name evidence="11" type="ORF">GMD18_10675</name>
</gene>
<feature type="domain" description="Ribosomal RNA adenine methylase transferase N-terminal" evidence="9">
    <location>
        <begin position="37"/>
        <end position="208"/>
    </location>
</feature>
<dbReference type="PROSITE" id="PS51689">
    <property type="entry name" value="SAM_RNA_A_N6_MT"/>
    <property type="match status" value="1"/>
</dbReference>
<dbReference type="EMBL" id="WNBM01000011">
    <property type="protein sequence ID" value="MTT76778.1"/>
    <property type="molecule type" value="Genomic_DNA"/>
</dbReference>
<dbReference type="EMBL" id="WNBW01000012">
    <property type="protein sequence ID" value="MTU04851.1"/>
    <property type="molecule type" value="Genomic_DNA"/>
</dbReference>
<dbReference type="InterPro" id="IPR029063">
    <property type="entry name" value="SAM-dependent_MTases_sf"/>
</dbReference>
<dbReference type="InterPro" id="IPR023165">
    <property type="entry name" value="rRNA_Ade_diMease-like_C"/>
</dbReference>
<evidence type="ECO:0000313" key="12">
    <source>
        <dbReference type="Proteomes" id="UP000443070"/>
    </source>
</evidence>
<evidence type="ECO:0000256" key="4">
    <source>
        <dbReference type="ARBA" id="ARBA00022679"/>
    </source>
</evidence>
<feature type="binding site" evidence="7 8">
    <location>
        <position position="123"/>
    </location>
    <ligand>
        <name>S-adenosyl-L-methionine</name>
        <dbReference type="ChEBI" id="CHEBI:59789"/>
    </ligand>
</feature>
<feature type="binding site" evidence="7 8">
    <location>
        <position position="103"/>
    </location>
    <ligand>
        <name>S-adenosyl-L-methionine</name>
        <dbReference type="ChEBI" id="CHEBI:59789"/>
    </ligand>
</feature>
<organism evidence="10 13">
    <name type="scientific">Phascolarctobacterium faecium</name>
    <dbReference type="NCBI Taxonomy" id="33025"/>
    <lineage>
        <taxon>Bacteria</taxon>
        <taxon>Bacillati</taxon>
        <taxon>Bacillota</taxon>
        <taxon>Negativicutes</taxon>
        <taxon>Acidaminococcales</taxon>
        <taxon>Acidaminococcaceae</taxon>
        <taxon>Phascolarctobacterium</taxon>
    </lineage>
</organism>
<evidence type="ECO:0000313" key="10">
    <source>
        <dbReference type="EMBL" id="MTT76778.1"/>
    </source>
</evidence>
<dbReference type="EC" id="2.1.1.182" evidence="7"/>
<keyword evidence="5 7" id="KW-0949">S-adenosyl-L-methionine</keyword>
<dbReference type="PANTHER" id="PTHR11727">
    <property type="entry name" value="DIMETHYLADENOSINE TRANSFERASE"/>
    <property type="match status" value="1"/>
</dbReference>
<dbReference type="GO" id="GO:0003723">
    <property type="term" value="F:RNA binding"/>
    <property type="evidence" value="ECO:0007669"/>
    <property type="project" value="UniProtKB-UniRule"/>
</dbReference>
<keyword evidence="12" id="KW-1185">Reference proteome</keyword>
<keyword evidence="3 7" id="KW-0489">Methyltransferase</keyword>
<dbReference type="InterPro" id="IPR001737">
    <property type="entry name" value="KsgA/Erm"/>
</dbReference>
<proteinExistence type="inferred from homology"/>
<evidence type="ECO:0000256" key="6">
    <source>
        <dbReference type="ARBA" id="ARBA00022884"/>
    </source>
</evidence>
<dbReference type="FunFam" id="3.40.50.150:FF:000023">
    <property type="entry name" value="Ribosomal RNA small subunit methyltransferase A"/>
    <property type="match status" value="1"/>
</dbReference>
<dbReference type="PANTHER" id="PTHR11727:SF7">
    <property type="entry name" value="DIMETHYLADENOSINE TRANSFERASE-RELATED"/>
    <property type="match status" value="1"/>
</dbReference>
<feature type="binding site" evidence="7 8">
    <location>
        <position position="30"/>
    </location>
    <ligand>
        <name>S-adenosyl-L-methionine</name>
        <dbReference type="ChEBI" id="CHEBI:59789"/>
    </ligand>
</feature>
<dbReference type="HAMAP" id="MF_00607">
    <property type="entry name" value="16SrRNA_methyltr_A"/>
    <property type="match status" value="1"/>
</dbReference>
<evidence type="ECO:0000256" key="8">
    <source>
        <dbReference type="PROSITE-ProRule" id="PRU01026"/>
    </source>
</evidence>
<dbReference type="SUPFAM" id="SSF53335">
    <property type="entry name" value="S-adenosyl-L-methionine-dependent methyltransferases"/>
    <property type="match status" value="1"/>
</dbReference>
<protein>
    <recommendedName>
        <fullName evidence="7">Ribosomal RNA small subunit methyltransferase A</fullName>
        <ecNumber evidence="7">2.1.1.182</ecNumber>
    </recommendedName>
    <alternativeName>
        <fullName evidence="7">16S rRNA (adenine(1518)-N(6)/adenine(1519)-N(6))-dimethyltransferase</fullName>
    </alternativeName>
    <alternativeName>
        <fullName evidence="7">16S rRNA dimethyladenosine transferase</fullName>
    </alternativeName>
    <alternativeName>
        <fullName evidence="7">16S rRNA dimethylase</fullName>
    </alternativeName>
    <alternativeName>
        <fullName evidence="7">S-adenosylmethionine-6-N', N'-adenosyl(rRNA) dimethyltransferase</fullName>
    </alternativeName>
</protein>
<comment type="similarity">
    <text evidence="7">Belongs to the class I-like SAM-binding methyltransferase superfamily. rRNA adenine N(6)-methyltransferase family. RsmA subfamily.</text>
</comment>
<evidence type="ECO:0000256" key="2">
    <source>
        <dbReference type="ARBA" id="ARBA00022552"/>
    </source>
</evidence>
<keyword evidence="2 7" id="KW-0698">rRNA processing</keyword>
<dbReference type="SMART" id="SM00650">
    <property type="entry name" value="rADc"/>
    <property type="match status" value="1"/>
</dbReference>
<keyword evidence="6 7" id="KW-0694">RNA-binding</keyword>
<evidence type="ECO:0000313" key="13">
    <source>
        <dbReference type="Proteomes" id="UP000484547"/>
    </source>
</evidence>
<dbReference type="InterPro" id="IPR011530">
    <property type="entry name" value="rRNA_adenine_dimethylase"/>
</dbReference>
<evidence type="ECO:0000256" key="5">
    <source>
        <dbReference type="ARBA" id="ARBA00022691"/>
    </source>
</evidence>
<keyword evidence="4 7" id="KW-0808">Transferase</keyword>
<evidence type="ECO:0000256" key="3">
    <source>
        <dbReference type="ARBA" id="ARBA00022603"/>
    </source>
</evidence>
<keyword evidence="1 7" id="KW-0963">Cytoplasm</keyword>
<dbReference type="Proteomes" id="UP000443070">
    <property type="component" value="Unassembled WGS sequence"/>
</dbReference>
<feature type="binding site" evidence="7 8">
    <location>
        <position position="78"/>
    </location>
    <ligand>
        <name>S-adenosyl-L-methionine</name>
        <dbReference type="ChEBI" id="CHEBI:59789"/>
    </ligand>
</feature>
<dbReference type="PROSITE" id="PS01131">
    <property type="entry name" value="RRNA_A_DIMETH"/>
    <property type="match status" value="1"/>
</dbReference>
<dbReference type="InterPro" id="IPR020596">
    <property type="entry name" value="rRNA_Ade_Mease_Trfase_CS"/>
</dbReference>
<dbReference type="GO" id="GO:0005829">
    <property type="term" value="C:cytosol"/>
    <property type="evidence" value="ECO:0007669"/>
    <property type="project" value="TreeGrafter"/>
</dbReference>
<feature type="binding site" evidence="7 8">
    <location>
        <position position="32"/>
    </location>
    <ligand>
        <name>S-adenosyl-L-methionine</name>
        <dbReference type="ChEBI" id="CHEBI:59789"/>
    </ligand>
</feature>
<evidence type="ECO:0000256" key="1">
    <source>
        <dbReference type="ARBA" id="ARBA00022490"/>
    </source>
</evidence>
<dbReference type="Pfam" id="PF00398">
    <property type="entry name" value="RrnaAD"/>
    <property type="match status" value="1"/>
</dbReference>
<dbReference type="NCBIfam" id="TIGR00755">
    <property type="entry name" value="ksgA"/>
    <property type="match status" value="1"/>
</dbReference>
<feature type="binding site" evidence="7 8">
    <location>
        <position position="57"/>
    </location>
    <ligand>
        <name>S-adenosyl-L-methionine</name>
        <dbReference type="ChEBI" id="CHEBI:59789"/>
    </ligand>
</feature>
<dbReference type="Gene3D" id="1.10.8.100">
    <property type="entry name" value="Ribosomal RNA adenine dimethylase-like, domain 2"/>
    <property type="match status" value="1"/>
</dbReference>
<dbReference type="AlphaFoldDB" id="A0A7X2XJP5"/>
<comment type="catalytic activity">
    <reaction evidence="7">
        <text>adenosine(1518)/adenosine(1519) in 16S rRNA + 4 S-adenosyl-L-methionine = N(6)-dimethyladenosine(1518)/N(6)-dimethyladenosine(1519) in 16S rRNA + 4 S-adenosyl-L-homocysteine + 4 H(+)</text>
        <dbReference type="Rhea" id="RHEA:19609"/>
        <dbReference type="Rhea" id="RHEA-COMP:10232"/>
        <dbReference type="Rhea" id="RHEA-COMP:10233"/>
        <dbReference type="ChEBI" id="CHEBI:15378"/>
        <dbReference type="ChEBI" id="CHEBI:57856"/>
        <dbReference type="ChEBI" id="CHEBI:59789"/>
        <dbReference type="ChEBI" id="CHEBI:74411"/>
        <dbReference type="ChEBI" id="CHEBI:74493"/>
        <dbReference type="EC" id="2.1.1.182"/>
    </reaction>
</comment>
<dbReference type="CDD" id="cd02440">
    <property type="entry name" value="AdoMet_MTases"/>
    <property type="match status" value="1"/>
</dbReference>
<dbReference type="OrthoDB" id="9814755at2"/>
<dbReference type="RefSeq" id="WP_149877440.1">
    <property type="nucleotide sequence ID" value="NZ_DAJPFI010000001.1"/>
</dbReference>
<reference evidence="12 13" key="1">
    <citation type="journal article" date="2019" name="Nat. Med.">
        <title>A library of human gut bacterial isolates paired with longitudinal multiomics data enables mechanistic microbiome research.</title>
        <authorList>
            <person name="Poyet M."/>
            <person name="Groussin M."/>
            <person name="Gibbons S.M."/>
            <person name="Avila-Pacheco J."/>
            <person name="Jiang X."/>
            <person name="Kearney S.M."/>
            <person name="Perrotta A.R."/>
            <person name="Berdy B."/>
            <person name="Zhao S."/>
            <person name="Lieberman T.D."/>
            <person name="Swanson P.K."/>
            <person name="Smith M."/>
            <person name="Roesemann S."/>
            <person name="Alexander J.E."/>
            <person name="Rich S.A."/>
            <person name="Livny J."/>
            <person name="Vlamakis H."/>
            <person name="Clish C."/>
            <person name="Bullock K."/>
            <person name="Deik A."/>
            <person name="Scott J."/>
            <person name="Pierce K.A."/>
            <person name="Xavier R.J."/>
            <person name="Alm E.J."/>
        </authorList>
    </citation>
    <scope>NUCLEOTIDE SEQUENCE [LARGE SCALE GENOMIC DNA]</scope>
    <source>
        <strain evidence="10 13">BIOML-A13</strain>
        <strain evidence="11 12">BIOML-A3</strain>
    </source>
</reference>
<evidence type="ECO:0000259" key="9">
    <source>
        <dbReference type="SMART" id="SM00650"/>
    </source>
</evidence>
<sequence length="290" mass="32046">MDKPIIARREVTNHILHTFKLKADKRLGQNFLIDEEVVRRIVAAAELSEDDTVLEVGPGIGTLTQGLAQSGARVVAVELDKRLLPVLAKTLEGYDNVRIENGDILEVDIKNIVGAPTFKVAANLPYYITTPIIFNLLEQRLPMERLVAMVQKEVAERMVAKPGVKDYGALSVSIQYYTEPEIAFIVPPESFIPAPNVDSAVIVCKRRTVPPVEVCDEKLFFKVVKAAFSVRRKMLSNALKNMGISSVQAAAWLERAGIDPKRRGETLSLADFASLTNCFKEVLAETEASK</sequence>
<name>A0A7X2XJP5_9FIRM</name>
<dbReference type="Proteomes" id="UP000484547">
    <property type="component" value="Unassembled WGS sequence"/>
</dbReference>
<comment type="caution">
    <text evidence="10">The sequence shown here is derived from an EMBL/GenBank/DDBJ whole genome shotgun (WGS) entry which is preliminary data.</text>
</comment>
<comment type="function">
    <text evidence="7">Specifically dimethylates two adjacent adenosines (A1518 and A1519) in the loop of a conserved hairpin near the 3'-end of 16S rRNA in the 30S particle. May play a critical role in biogenesis of 30S subunits.</text>
</comment>
<evidence type="ECO:0000256" key="7">
    <source>
        <dbReference type="HAMAP-Rule" id="MF_00607"/>
    </source>
</evidence>
<accession>A0A7X2XJP5</accession>
<dbReference type="InterPro" id="IPR020598">
    <property type="entry name" value="rRNA_Ade_methylase_Trfase_N"/>
</dbReference>
<evidence type="ECO:0000313" key="11">
    <source>
        <dbReference type="EMBL" id="MTU04851.1"/>
    </source>
</evidence>
<dbReference type="GO" id="GO:0052908">
    <property type="term" value="F:16S rRNA (adenine(1518)-N(6)/adenine(1519)-N(6))-dimethyltransferase activity"/>
    <property type="evidence" value="ECO:0007669"/>
    <property type="project" value="UniProtKB-EC"/>
</dbReference>
<dbReference type="FunFam" id="1.10.8.100:FF:000001">
    <property type="entry name" value="Ribosomal RNA small subunit methyltransferase A"/>
    <property type="match status" value="1"/>
</dbReference>
<comment type="subcellular location">
    <subcellularLocation>
        <location evidence="7">Cytoplasm</location>
    </subcellularLocation>
</comment>